<protein>
    <submittedName>
        <fullName evidence="1">Uncharacterized protein</fullName>
    </submittedName>
</protein>
<name>A0A2T3HMS4_9SPHI</name>
<proteinExistence type="predicted"/>
<evidence type="ECO:0000313" key="1">
    <source>
        <dbReference type="EMBL" id="PST83671.1"/>
    </source>
</evidence>
<comment type="caution">
    <text evidence="1">The sequence shown here is derived from an EMBL/GenBank/DDBJ whole genome shotgun (WGS) entry which is preliminary data.</text>
</comment>
<evidence type="ECO:0000313" key="2">
    <source>
        <dbReference type="Proteomes" id="UP000240912"/>
    </source>
</evidence>
<gene>
    <name evidence="1" type="ORF">C7T94_14150</name>
</gene>
<dbReference type="EMBL" id="PYLS01000005">
    <property type="protein sequence ID" value="PST83671.1"/>
    <property type="molecule type" value="Genomic_DNA"/>
</dbReference>
<accession>A0A2T3HMS4</accession>
<sequence>MVRPDGQILFAKETYLRVCTAKPAGGMDRYGEVLAFFGQSVKFYPGCVRLKLQLLAGCNISHFQLDVALFNAPLIVPVAGPANEL</sequence>
<dbReference type="AlphaFoldDB" id="A0A2T3HMS4"/>
<dbReference type="Proteomes" id="UP000240912">
    <property type="component" value="Unassembled WGS sequence"/>
</dbReference>
<reference evidence="1 2" key="1">
    <citation type="submission" date="2018-03" db="EMBL/GenBank/DDBJ databases">
        <authorList>
            <person name="Keele B.F."/>
        </authorList>
    </citation>
    <scope>NUCLEOTIDE SEQUENCE [LARGE SCALE GENOMIC DNA]</scope>
    <source>
        <strain evidence="1 2">YL28-9</strain>
    </source>
</reference>
<organism evidence="1 2">
    <name type="scientific">Pedobacter yulinensis</name>
    <dbReference type="NCBI Taxonomy" id="2126353"/>
    <lineage>
        <taxon>Bacteria</taxon>
        <taxon>Pseudomonadati</taxon>
        <taxon>Bacteroidota</taxon>
        <taxon>Sphingobacteriia</taxon>
        <taxon>Sphingobacteriales</taxon>
        <taxon>Sphingobacteriaceae</taxon>
        <taxon>Pedobacter</taxon>
    </lineage>
</organism>
<keyword evidence="2" id="KW-1185">Reference proteome</keyword>